<dbReference type="PANTHER" id="PTHR47810">
    <property type="entry name" value="DNA LIGASE"/>
    <property type="match status" value="1"/>
</dbReference>
<dbReference type="PROSITE" id="PS00697">
    <property type="entry name" value="DNA_LIGASE_A1"/>
    <property type="match status" value="1"/>
</dbReference>
<dbReference type="PROSITE" id="PS50160">
    <property type="entry name" value="DNA_LIGASE_A3"/>
    <property type="match status" value="1"/>
</dbReference>
<keyword evidence="7" id="KW-0234">DNA repair</keyword>
<evidence type="ECO:0000256" key="2">
    <source>
        <dbReference type="ARBA" id="ARBA00007572"/>
    </source>
</evidence>
<evidence type="ECO:0000256" key="4">
    <source>
        <dbReference type="ARBA" id="ARBA00022598"/>
    </source>
</evidence>
<sequence>MILEIIQSLASHGSSKKKEAILKANKGNETLKRIFRMINDKQLNFGIRKFPTVVSTGENADLNTVLDFMEFKLGTRELSGNAAIDAFAKILGTLSADDVEVARKVLIKDLDCGVGRSTPAKVWDDIIQNQPQFLAESYSEKAVQAVPMPAYAQLKADGARCIAEVRDGVVSLMSRAGNQYLLLPEVEEAVLQITSNLRGDWVVDGELIFYPGLVKREPTGLEMFMEQDDQPSELVASRTEGNGLANKSLKGTITPEEASGMVLQAWDLVPLDVTYDKTKTLKSAPYHERFELLSKMLSGSSSEHVQLIPTQIVNSLDEAKIVYFKYLHEGYEGIILKNMHGLWADARTKDQVKFKNEIVLECRIVDTYVHRKDPSKLGGIVVETEDGRVRVRVGSGFKDTTTRTGPDGEKEVIPLAERHEYDRERLWSIREILVDQIAQIKCNAPIRNENNTEQGALFLPVFQLIRSDKDKANTFEEAFGFTWEDFLNGQIVAMPQVPDSMTTPFV</sequence>
<accession>A0A023W5A4</accession>
<dbReference type="KEGG" id="vg:19485086"/>
<dbReference type="RefSeq" id="YP_009030258.1">
    <property type="nucleotide sequence ID" value="NC_024121.1"/>
</dbReference>
<dbReference type="Gene3D" id="2.40.50.140">
    <property type="entry name" value="Nucleic acid-binding proteins"/>
    <property type="match status" value="1"/>
</dbReference>
<dbReference type="Gene3D" id="3.30.470.30">
    <property type="entry name" value="DNA ligase/mRNA capping enzyme"/>
    <property type="match status" value="1"/>
</dbReference>
<evidence type="ECO:0000256" key="7">
    <source>
        <dbReference type="ARBA" id="ARBA00023204"/>
    </source>
</evidence>
<evidence type="ECO:0000256" key="1">
    <source>
        <dbReference type="ARBA" id="ARBA00001968"/>
    </source>
</evidence>
<name>A0A023W5A4_9CAUD</name>
<protein>
    <recommendedName>
        <fullName evidence="3">DNA ligase</fullName>
    </recommendedName>
</protein>
<evidence type="ECO:0000256" key="5">
    <source>
        <dbReference type="ARBA" id="ARBA00022705"/>
    </source>
</evidence>
<dbReference type="GO" id="GO:0006281">
    <property type="term" value="P:DNA repair"/>
    <property type="evidence" value="ECO:0007669"/>
    <property type="project" value="UniProtKB-KW"/>
</dbReference>
<keyword evidence="5" id="KW-0235">DNA replication</keyword>
<keyword evidence="4 9" id="KW-0436">Ligase</keyword>
<comment type="similarity">
    <text evidence="2">Belongs to the ATP-dependent DNA ligase family.</text>
</comment>
<dbReference type="GO" id="GO:0006260">
    <property type="term" value="P:DNA replication"/>
    <property type="evidence" value="ECO:0007669"/>
    <property type="project" value="UniProtKB-KW"/>
</dbReference>
<dbReference type="GeneID" id="19485086"/>
<dbReference type="EMBL" id="KJ025957">
    <property type="protein sequence ID" value="AHY25450.1"/>
    <property type="molecule type" value="Genomic_DNA"/>
</dbReference>
<dbReference type="OrthoDB" id="4135at10239"/>
<evidence type="ECO:0000256" key="3">
    <source>
        <dbReference type="ARBA" id="ARBA00013308"/>
    </source>
</evidence>
<dbReference type="GO" id="GO:0005524">
    <property type="term" value="F:ATP binding"/>
    <property type="evidence" value="ECO:0007669"/>
    <property type="project" value="InterPro"/>
</dbReference>
<dbReference type="Proteomes" id="UP000024445">
    <property type="component" value="Segment"/>
</dbReference>
<evidence type="ECO:0000313" key="10">
    <source>
        <dbReference type="Proteomes" id="UP000024445"/>
    </source>
</evidence>
<evidence type="ECO:0000259" key="8">
    <source>
        <dbReference type="PROSITE" id="PS50160"/>
    </source>
</evidence>
<evidence type="ECO:0000313" key="9">
    <source>
        <dbReference type="EMBL" id="AHY25450.1"/>
    </source>
</evidence>
<feature type="domain" description="ATP-dependent DNA ligase family profile" evidence="8">
    <location>
        <begin position="271"/>
        <end position="367"/>
    </location>
</feature>
<dbReference type="PANTHER" id="PTHR47810:SF1">
    <property type="entry name" value="DNA LIGASE B"/>
    <property type="match status" value="1"/>
</dbReference>
<comment type="cofactor">
    <cofactor evidence="1">
        <name>a divalent metal cation</name>
        <dbReference type="ChEBI" id="CHEBI:60240"/>
    </cofactor>
</comment>
<organism evidence="9 10">
    <name type="scientific">Serratia phage PS2</name>
    <dbReference type="NCBI Taxonomy" id="1481112"/>
    <lineage>
        <taxon>Viruses</taxon>
        <taxon>Duplodnaviria</taxon>
        <taxon>Heunggongvirae</taxon>
        <taxon>Uroviricota</taxon>
        <taxon>Caudoviricetes</taxon>
        <taxon>Muldoonvirus</taxon>
        <taxon>Muldoonvirus PS2</taxon>
    </lineage>
</organism>
<dbReference type="InterPro" id="IPR050326">
    <property type="entry name" value="NAD_dep_DNA_ligaseB"/>
</dbReference>
<dbReference type="InterPro" id="IPR012340">
    <property type="entry name" value="NA-bd_OB-fold"/>
</dbReference>
<keyword evidence="10" id="KW-1185">Reference proteome</keyword>
<proteinExistence type="inferred from homology"/>
<dbReference type="GO" id="GO:0006310">
    <property type="term" value="P:DNA recombination"/>
    <property type="evidence" value="ECO:0007669"/>
    <property type="project" value="InterPro"/>
</dbReference>
<dbReference type="GO" id="GO:0003910">
    <property type="term" value="F:DNA ligase (ATP) activity"/>
    <property type="evidence" value="ECO:0007669"/>
    <property type="project" value="InterPro"/>
</dbReference>
<gene>
    <name evidence="9" type="ORF">PS2_211</name>
</gene>
<keyword evidence="6" id="KW-0227">DNA damage</keyword>
<dbReference type="InterPro" id="IPR016059">
    <property type="entry name" value="DNA_ligase_ATP-dep_CS"/>
</dbReference>
<dbReference type="SUPFAM" id="SSF56091">
    <property type="entry name" value="DNA ligase/mRNA capping enzyme, catalytic domain"/>
    <property type="match status" value="1"/>
</dbReference>
<dbReference type="InterPro" id="IPR012310">
    <property type="entry name" value="DNA_ligase_ATP-dep_cent"/>
</dbReference>
<evidence type="ECO:0000256" key="6">
    <source>
        <dbReference type="ARBA" id="ARBA00022763"/>
    </source>
</evidence>
<reference evidence="9 10" key="1">
    <citation type="submission" date="2014-01" db="EMBL/GenBank/DDBJ databases">
        <authorList>
            <person name="Zhang G."/>
            <person name="Jin J."/>
            <person name="Li Z.J."/>
            <person name="Wang S.W."/>
            <person name="Chen S.J."/>
            <person name="Wang S.M."/>
            <person name="Wang X.T."/>
            <person name="Li Y.H."/>
            <person name="Wang J."/>
            <person name="Yang C.K."/>
            <person name="Wang L."/>
        </authorList>
    </citation>
    <scope>NUCLEOTIDE SEQUENCE [LARGE SCALE GENOMIC DNA]</scope>
</reference>
<dbReference type="Pfam" id="PF01068">
    <property type="entry name" value="DNA_ligase_A_M"/>
    <property type="match status" value="1"/>
</dbReference>